<protein>
    <submittedName>
        <fullName evidence="1">Uncharacterized protein</fullName>
    </submittedName>
</protein>
<gene>
    <name evidence="1" type="ORF">PACLA_8A053014</name>
</gene>
<dbReference type="Proteomes" id="UP001152795">
    <property type="component" value="Unassembled WGS sequence"/>
</dbReference>
<accession>A0A6S7HVI8</accession>
<keyword evidence="2" id="KW-1185">Reference proteome</keyword>
<dbReference type="AlphaFoldDB" id="A0A6S7HVI8"/>
<evidence type="ECO:0000313" key="1">
    <source>
        <dbReference type="EMBL" id="CAB4009614.1"/>
    </source>
</evidence>
<dbReference type="PANTHER" id="PTHR40743">
    <property type="entry name" value="NUCLEOTIDE-DIPHOSPHO-SUGAR TRANSFERASE CONTAINING PROTEIN"/>
    <property type="match status" value="1"/>
</dbReference>
<comment type="caution">
    <text evidence="1">The sequence shown here is derived from an EMBL/GenBank/DDBJ whole genome shotgun (WGS) entry which is preliminary data.</text>
</comment>
<dbReference type="EMBL" id="CACRXK020006513">
    <property type="protein sequence ID" value="CAB4009614.1"/>
    <property type="molecule type" value="Genomic_DNA"/>
</dbReference>
<sequence length="293" mass="34257">MGILKRRKVCFKLFLVSGAIFTLYGFAWLKAVLNNRYNVPPQKEESGIHVITNYPLMTEKPWNESQTETNRSRLWQRQEEIEETLQKNLNHPLVTAVHLLVNQPSAEQRLSEQNFHNKHKIFVHRINALPKYRDFFDYVNDRLQNQFVVITNMDIYLGEGFEMINKTFLVKSNISYALTRHGRQEKRCNMGGKRGYCGVSYVGSHDTYIFVLTQPLDDSVLAEFNYNMHVMGSDNRMIWILKNRMKKKPLNPCQYLKTYHNHCVDIHGSVRPQISYNRNIGKGAIVKPGGLYE</sequence>
<name>A0A6S7HVI8_PARCT</name>
<dbReference type="PANTHER" id="PTHR40743:SF1">
    <property type="entry name" value="POSSIBLE GLYCOSYLTRANSFERASE"/>
    <property type="match status" value="1"/>
</dbReference>
<evidence type="ECO:0000313" key="2">
    <source>
        <dbReference type="Proteomes" id="UP001152795"/>
    </source>
</evidence>
<dbReference type="OrthoDB" id="5977719at2759"/>
<organism evidence="1 2">
    <name type="scientific">Paramuricea clavata</name>
    <name type="common">Red gorgonian</name>
    <name type="synonym">Violescent sea-whip</name>
    <dbReference type="NCBI Taxonomy" id="317549"/>
    <lineage>
        <taxon>Eukaryota</taxon>
        <taxon>Metazoa</taxon>
        <taxon>Cnidaria</taxon>
        <taxon>Anthozoa</taxon>
        <taxon>Octocorallia</taxon>
        <taxon>Malacalcyonacea</taxon>
        <taxon>Plexauridae</taxon>
        <taxon>Paramuricea</taxon>
    </lineage>
</organism>
<reference evidence="1" key="1">
    <citation type="submission" date="2020-04" db="EMBL/GenBank/DDBJ databases">
        <authorList>
            <person name="Alioto T."/>
            <person name="Alioto T."/>
            <person name="Gomez Garrido J."/>
        </authorList>
    </citation>
    <scope>NUCLEOTIDE SEQUENCE</scope>
    <source>
        <strain evidence="1">A484AB</strain>
    </source>
</reference>
<proteinExistence type="predicted"/>